<dbReference type="SUPFAM" id="SSF54593">
    <property type="entry name" value="Glyoxalase/Bleomycin resistance protein/Dihydroxybiphenyl dioxygenase"/>
    <property type="match status" value="1"/>
</dbReference>
<dbReference type="InterPro" id="IPR037523">
    <property type="entry name" value="VOC_core"/>
</dbReference>
<dbReference type="EMBL" id="BAABGT010000012">
    <property type="protein sequence ID" value="GAA4537815.1"/>
    <property type="molecule type" value="Genomic_DNA"/>
</dbReference>
<sequence length="128" mass="14722">MPASFNHTIVAARDRTESARFFQEIFEAADAPSWGPFTNLLLDGGVLIQFADLPVEAYPEIQNQHYAFLVDDAHFDRAYRRLQDRAAEHWADPQMRRPGETNTEHGGRGVYFRDPAGHFLEMITRPYL</sequence>
<dbReference type="InterPro" id="IPR004360">
    <property type="entry name" value="Glyas_Fos-R_dOase_dom"/>
</dbReference>
<dbReference type="PROSITE" id="PS51819">
    <property type="entry name" value="VOC"/>
    <property type="match status" value="1"/>
</dbReference>
<dbReference type="RefSeq" id="WP_345412538.1">
    <property type="nucleotide sequence ID" value="NZ_BAABGT010000012.1"/>
</dbReference>
<dbReference type="CDD" id="cd08351">
    <property type="entry name" value="ChaP_like"/>
    <property type="match status" value="1"/>
</dbReference>
<organism evidence="2 3">
    <name type="scientific">Pseudonocardia xishanensis</name>
    <dbReference type="NCBI Taxonomy" id="630995"/>
    <lineage>
        <taxon>Bacteria</taxon>
        <taxon>Bacillati</taxon>
        <taxon>Actinomycetota</taxon>
        <taxon>Actinomycetes</taxon>
        <taxon>Pseudonocardiales</taxon>
        <taxon>Pseudonocardiaceae</taxon>
        <taxon>Pseudonocardia</taxon>
    </lineage>
</organism>
<dbReference type="Gene3D" id="3.10.180.10">
    <property type="entry name" value="2,3-Dihydroxybiphenyl 1,2-Dioxygenase, domain 1"/>
    <property type="match status" value="1"/>
</dbReference>
<evidence type="ECO:0000259" key="1">
    <source>
        <dbReference type="PROSITE" id="PS51819"/>
    </source>
</evidence>
<protein>
    <submittedName>
        <fullName evidence="2">VOC family protein</fullName>
    </submittedName>
</protein>
<dbReference type="InterPro" id="IPR029068">
    <property type="entry name" value="Glyas_Bleomycin-R_OHBP_Dase"/>
</dbReference>
<evidence type="ECO:0000313" key="3">
    <source>
        <dbReference type="Proteomes" id="UP001501598"/>
    </source>
</evidence>
<gene>
    <name evidence="2" type="ORF">GCM10023175_06870</name>
</gene>
<dbReference type="Pfam" id="PF00903">
    <property type="entry name" value="Glyoxalase"/>
    <property type="match status" value="1"/>
</dbReference>
<keyword evidence="3" id="KW-1185">Reference proteome</keyword>
<evidence type="ECO:0000313" key="2">
    <source>
        <dbReference type="EMBL" id="GAA4537815.1"/>
    </source>
</evidence>
<proteinExistence type="predicted"/>
<reference evidence="3" key="1">
    <citation type="journal article" date="2019" name="Int. J. Syst. Evol. Microbiol.">
        <title>The Global Catalogue of Microorganisms (GCM) 10K type strain sequencing project: providing services to taxonomists for standard genome sequencing and annotation.</title>
        <authorList>
            <consortium name="The Broad Institute Genomics Platform"/>
            <consortium name="The Broad Institute Genome Sequencing Center for Infectious Disease"/>
            <person name="Wu L."/>
            <person name="Ma J."/>
        </authorList>
    </citation>
    <scope>NUCLEOTIDE SEQUENCE [LARGE SCALE GENOMIC DNA]</scope>
    <source>
        <strain evidence="3">JCM 17906</strain>
    </source>
</reference>
<feature type="domain" description="VOC" evidence="1">
    <location>
        <begin position="4"/>
        <end position="125"/>
    </location>
</feature>
<comment type="caution">
    <text evidence="2">The sequence shown here is derived from an EMBL/GenBank/DDBJ whole genome shotgun (WGS) entry which is preliminary data.</text>
</comment>
<name>A0ABP8RGV4_9PSEU</name>
<accession>A0ABP8RGV4</accession>
<dbReference type="Proteomes" id="UP001501598">
    <property type="component" value="Unassembled WGS sequence"/>
</dbReference>